<evidence type="ECO:0000313" key="2">
    <source>
        <dbReference type="EMBL" id="KAL1518868.1"/>
    </source>
</evidence>
<sequence>MLSQQGSSMAASFMMRHESRTSLVGGSEGPHNLLIEDASGTTKALLENVQTVYLNNLSANDQMQKAVRTQMAADEETARLREQNKKLQAQRAADEQLRASEAALTQELMQNKLLMQGLAKAQKEVVDIHDHTSSMLRELESSTNSNRGNLKELAASLSWAKEKQSDRRKLLEQKQQLWLEVRSLQGQLGTASARAKLEEQALRTELTSTSRQLEAAREEQLELRDRIHKLENKAESLSFELEREKQAREEAVSAMEKRLGILTVERDEAQRSMQALQQESAKAIAEAQSEAEARTKELKDAQQLENTAAKQVEQLKGAAQGYVEACEKLKAEVSAISEKLSSATQELEQLKREKSEREPIQ</sequence>
<dbReference type="Proteomes" id="UP001515480">
    <property type="component" value="Unassembled WGS sequence"/>
</dbReference>
<evidence type="ECO:0000313" key="3">
    <source>
        <dbReference type="Proteomes" id="UP001515480"/>
    </source>
</evidence>
<feature type="coiled-coil region" evidence="1">
    <location>
        <begin position="70"/>
        <end position="97"/>
    </location>
</feature>
<keyword evidence="3" id="KW-1185">Reference proteome</keyword>
<gene>
    <name evidence="2" type="ORF">AB1Y20_003145</name>
</gene>
<organism evidence="2 3">
    <name type="scientific">Prymnesium parvum</name>
    <name type="common">Toxic golden alga</name>
    <dbReference type="NCBI Taxonomy" id="97485"/>
    <lineage>
        <taxon>Eukaryota</taxon>
        <taxon>Haptista</taxon>
        <taxon>Haptophyta</taxon>
        <taxon>Prymnesiophyceae</taxon>
        <taxon>Prymnesiales</taxon>
        <taxon>Prymnesiaceae</taxon>
        <taxon>Prymnesium</taxon>
    </lineage>
</organism>
<comment type="caution">
    <text evidence="2">The sequence shown here is derived from an EMBL/GenBank/DDBJ whole genome shotgun (WGS) entry which is preliminary data.</text>
</comment>
<evidence type="ECO:0000256" key="1">
    <source>
        <dbReference type="SAM" id="Coils"/>
    </source>
</evidence>
<proteinExistence type="predicted"/>
<dbReference type="AlphaFoldDB" id="A0AB34JBN4"/>
<reference evidence="2 3" key="1">
    <citation type="journal article" date="2024" name="Science">
        <title>Giant polyketide synthase enzymes in the biosynthesis of giant marine polyether toxins.</title>
        <authorList>
            <person name="Fallon T.R."/>
            <person name="Shende V.V."/>
            <person name="Wierzbicki I.H."/>
            <person name="Pendleton A.L."/>
            <person name="Watervoot N.F."/>
            <person name="Auber R.P."/>
            <person name="Gonzalez D.J."/>
            <person name="Wisecaver J.H."/>
            <person name="Moore B.S."/>
        </authorList>
    </citation>
    <scope>NUCLEOTIDE SEQUENCE [LARGE SCALE GENOMIC DNA]</scope>
    <source>
        <strain evidence="2 3">12B1</strain>
    </source>
</reference>
<protein>
    <submittedName>
        <fullName evidence="2">Uncharacterized protein</fullName>
    </submittedName>
</protein>
<dbReference type="EMBL" id="JBGBPQ010000010">
    <property type="protein sequence ID" value="KAL1518868.1"/>
    <property type="molecule type" value="Genomic_DNA"/>
</dbReference>
<keyword evidence="1" id="KW-0175">Coiled coil</keyword>
<accession>A0AB34JBN4</accession>
<name>A0AB34JBN4_PRYPA</name>
<feature type="coiled-coil region" evidence="1">
    <location>
        <begin position="199"/>
        <end position="353"/>
    </location>
</feature>